<dbReference type="KEGG" id="pei:H9L10_01790"/>
<feature type="transmembrane region" description="Helical" evidence="8">
    <location>
        <begin position="55"/>
        <end position="74"/>
    </location>
</feature>
<evidence type="ECO:0000256" key="2">
    <source>
        <dbReference type="ARBA" id="ARBA00010792"/>
    </source>
</evidence>
<sequence length="222" mass="23788">MESIADPVVDVVESLGEAGVGALIALETVLPPIPSEVILPFAGFAAAQGRLSLPLVWACATAGSLLGAAVLYWVGAALSYERLYALAGRPWFVLFGQRDLERGFGFFDRHGSVVVLLGRFVPFVRSVVSVPAGMDRMPVPRFLALTALGSGLWNAAFIALGYRLGEDYEVVQEYVSPVSRGVVVLGVLLLGVLAVRRLRQRRRGRADGEGQPSSRQDRHSAA</sequence>
<reference evidence="10 11" key="1">
    <citation type="submission" date="2020-08" db="EMBL/GenBank/DDBJ databases">
        <title>Genome sequence of Phycicoccus endophyticus JCM 31784T.</title>
        <authorList>
            <person name="Hyun D.-W."/>
            <person name="Bae J.-W."/>
        </authorList>
    </citation>
    <scope>NUCLEOTIDE SEQUENCE [LARGE SCALE GENOMIC DNA]</scope>
    <source>
        <strain evidence="10 11">JCM 31784</strain>
    </source>
</reference>
<protein>
    <submittedName>
        <fullName evidence="10">DedA family protein</fullName>
    </submittedName>
</protein>
<name>A0A7G9R2M3_9MICO</name>
<feature type="region of interest" description="Disordered" evidence="7">
    <location>
        <begin position="203"/>
        <end position="222"/>
    </location>
</feature>
<keyword evidence="3" id="KW-1003">Cell membrane</keyword>
<dbReference type="PANTHER" id="PTHR42709">
    <property type="entry name" value="ALKALINE PHOSPHATASE LIKE PROTEIN"/>
    <property type="match status" value="1"/>
</dbReference>
<dbReference type="Proteomes" id="UP000515976">
    <property type="component" value="Chromosome"/>
</dbReference>
<dbReference type="Pfam" id="PF09335">
    <property type="entry name" value="VTT_dom"/>
    <property type="match status" value="1"/>
</dbReference>
<evidence type="ECO:0000256" key="7">
    <source>
        <dbReference type="SAM" id="MobiDB-lite"/>
    </source>
</evidence>
<keyword evidence="5 8" id="KW-1133">Transmembrane helix</keyword>
<comment type="subcellular location">
    <subcellularLocation>
        <location evidence="1">Cell membrane</location>
        <topology evidence="1">Multi-pass membrane protein</topology>
    </subcellularLocation>
</comment>
<keyword evidence="11" id="KW-1185">Reference proteome</keyword>
<evidence type="ECO:0000256" key="1">
    <source>
        <dbReference type="ARBA" id="ARBA00004651"/>
    </source>
</evidence>
<comment type="similarity">
    <text evidence="2">Belongs to the DedA family.</text>
</comment>
<dbReference type="GO" id="GO:0005886">
    <property type="term" value="C:plasma membrane"/>
    <property type="evidence" value="ECO:0007669"/>
    <property type="project" value="UniProtKB-SubCell"/>
</dbReference>
<gene>
    <name evidence="10" type="ORF">H9L10_01790</name>
</gene>
<proteinExistence type="inferred from homology"/>
<evidence type="ECO:0000313" key="10">
    <source>
        <dbReference type="EMBL" id="QNN49848.1"/>
    </source>
</evidence>
<dbReference type="PANTHER" id="PTHR42709:SF6">
    <property type="entry name" value="UNDECAPRENYL PHOSPHATE TRANSPORTER A"/>
    <property type="match status" value="1"/>
</dbReference>
<accession>A0A7G9R2M3</accession>
<feature type="transmembrane region" description="Helical" evidence="8">
    <location>
        <begin position="174"/>
        <end position="195"/>
    </location>
</feature>
<evidence type="ECO:0000256" key="6">
    <source>
        <dbReference type="ARBA" id="ARBA00023136"/>
    </source>
</evidence>
<feature type="domain" description="VTT" evidence="9">
    <location>
        <begin position="33"/>
        <end position="162"/>
    </location>
</feature>
<keyword evidence="4 8" id="KW-0812">Transmembrane</keyword>
<evidence type="ECO:0000256" key="4">
    <source>
        <dbReference type="ARBA" id="ARBA00022692"/>
    </source>
</evidence>
<dbReference type="RefSeq" id="WP_166104541.1">
    <property type="nucleotide sequence ID" value="NZ_BMMY01000004.1"/>
</dbReference>
<evidence type="ECO:0000256" key="5">
    <source>
        <dbReference type="ARBA" id="ARBA00022989"/>
    </source>
</evidence>
<evidence type="ECO:0000256" key="3">
    <source>
        <dbReference type="ARBA" id="ARBA00022475"/>
    </source>
</evidence>
<evidence type="ECO:0000256" key="8">
    <source>
        <dbReference type="SAM" id="Phobius"/>
    </source>
</evidence>
<dbReference type="AlphaFoldDB" id="A0A7G9R2M3"/>
<organism evidence="10 11">
    <name type="scientific">Phycicoccus endophyticus</name>
    <dbReference type="NCBI Taxonomy" id="1690220"/>
    <lineage>
        <taxon>Bacteria</taxon>
        <taxon>Bacillati</taxon>
        <taxon>Actinomycetota</taxon>
        <taxon>Actinomycetes</taxon>
        <taxon>Micrococcales</taxon>
        <taxon>Intrasporangiaceae</taxon>
        <taxon>Phycicoccus</taxon>
    </lineage>
</organism>
<feature type="transmembrane region" description="Helical" evidence="8">
    <location>
        <begin position="142"/>
        <end position="162"/>
    </location>
</feature>
<evidence type="ECO:0000259" key="9">
    <source>
        <dbReference type="Pfam" id="PF09335"/>
    </source>
</evidence>
<keyword evidence="6 8" id="KW-0472">Membrane</keyword>
<dbReference type="InterPro" id="IPR032816">
    <property type="entry name" value="VTT_dom"/>
</dbReference>
<dbReference type="InterPro" id="IPR051311">
    <property type="entry name" value="DedA_domain"/>
</dbReference>
<dbReference type="EMBL" id="CP060712">
    <property type="protein sequence ID" value="QNN49848.1"/>
    <property type="molecule type" value="Genomic_DNA"/>
</dbReference>
<evidence type="ECO:0000313" key="11">
    <source>
        <dbReference type="Proteomes" id="UP000515976"/>
    </source>
</evidence>